<dbReference type="EMBL" id="JAASQI010000002">
    <property type="protein sequence ID" value="NIJ57373.1"/>
    <property type="molecule type" value="Genomic_DNA"/>
</dbReference>
<dbReference type="NCBIfam" id="NF004347">
    <property type="entry name" value="PRK05728.1-4"/>
    <property type="match status" value="1"/>
</dbReference>
<evidence type="ECO:0000313" key="1">
    <source>
        <dbReference type="EMBL" id="NIJ57373.1"/>
    </source>
</evidence>
<dbReference type="EC" id="2.7.7.7" evidence="1"/>
<dbReference type="InterPro" id="IPR036768">
    <property type="entry name" value="PolIII_chi_sf"/>
</dbReference>
<dbReference type="GO" id="GO:0003887">
    <property type="term" value="F:DNA-directed DNA polymerase activity"/>
    <property type="evidence" value="ECO:0007669"/>
    <property type="project" value="UniProtKB-EC"/>
</dbReference>
<dbReference type="Pfam" id="PF04364">
    <property type="entry name" value="DNA_pol3_chi"/>
    <property type="match status" value="1"/>
</dbReference>
<reference evidence="1 2" key="1">
    <citation type="submission" date="2020-03" db="EMBL/GenBank/DDBJ databases">
        <title>Genomic Encyclopedia of Type Strains, Phase IV (KMG-IV): sequencing the most valuable type-strain genomes for metagenomic binning, comparative biology and taxonomic classification.</title>
        <authorList>
            <person name="Goeker M."/>
        </authorList>
    </citation>
    <scope>NUCLEOTIDE SEQUENCE [LARGE SCALE GENOMIC DNA]</scope>
    <source>
        <strain evidence="1 2">DSM 103870</strain>
    </source>
</reference>
<dbReference type="SUPFAM" id="SSF102400">
    <property type="entry name" value="DNA polymerase III chi subunit"/>
    <property type="match status" value="1"/>
</dbReference>
<dbReference type="Proteomes" id="UP001429580">
    <property type="component" value="Unassembled WGS sequence"/>
</dbReference>
<organism evidence="1 2">
    <name type="scientific">Pseudochelatococcus lubricantis</name>
    <dbReference type="NCBI Taxonomy" id="1538102"/>
    <lineage>
        <taxon>Bacteria</taxon>
        <taxon>Pseudomonadati</taxon>
        <taxon>Pseudomonadota</taxon>
        <taxon>Alphaproteobacteria</taxon>
        <taxon>Hyphomicrobiales</taxon>
        <taxon>Chelatococcaceae</taxon>
        <taxon>Pseudochelatococcus</taxon>
    </lineage>
</organism>
<proteinExistence type="predicted"/>
<keyword evidence="2" id="KW-1185">Reference proteome</keyword>
<sequence length="150" mass="17032">MTDILFYHLQRQPLEAVLPTLVEKSLARGWRVAIEVPDAERLTALDDHLWIWRDDSFLPHGTDQAADCADEPVLLTRQHANLNRADVRFLVDGAGIADDAGSYARIVLMFDGNDDAALARARDEWRKVRAMGFAATYWQQDEAGRWIRKG</sequence>
<comment type="caution">
    <text evidence="1">The sequence shown here is derived from an EMBL/GenBank/DDBJ whole genome shotgun (WGS) entry which is preliminary data.</text>
</comment>
<gene>
    <name evidence="1" type="ORF">FHS82_001199</name>
</gene>
<name>A0ABX0UYC7_9HYPH</name>
<dbReference type="RefSeq" id="WP_166949813.1">
    <property type="nucleotide sequence ID" value="NZ_JAASQI010000002.1"/>
</dbReference>
<evidence type="ECO:0000313" key="2">
    <source>
        <dbReference type="Proteomes" id="UP001429580"/>
    </source>
</evidence>
<dbReference type="Gene3D" id="3.40.50.10110">
    <property type="entry name" value="DNA polymerase III subunit chi"/>
    <property type="match status" value="1"/>
</dbReference>
<keyword evidence="1" id="KW-0548">Nucleotidyltransferase</keyword>
<dbReference type="InterPro" id="IPR007459">
    <property type="entry name" value="DNA_pol3_chi"/>
</dbReference>
<protein>
    <submittedName>
        <fullName evidence="1">DNA polymerase-3 subunit chi</fullName>
        <ecNumber evidence="1">2.7.7.7</ecNumber>
    </submittedName>
</protein>
<keyword evidence="1" id="KW-0808">Transferase</keyword>
<dbReference type="PANTHER" id="PTHR38767">
    <property type="entry name" value="DNA POLYMERASE III SUBUNIT CHI"/>
    <property type="match status" value="1"/>
</dbReference>
<dbReference type="PANTHER" id="PTHR38767:SF1">
    <property type="entry name" value="DNA POLYMERASE III SUBUNIT CHI"/>
    <property type="match status" value="1"/>
</dbReference>
<accession>A0ABX0UYC7</accession>